<dbReference type="AlphaFoldDB" id="G2QXL6"/>
<protein>
    <submittedName>
        <fullName evidence="2">Uncharacterized protein</fullName>
    </submittedName>
</protein>
<dbReference type="GeneID" id="11515592"/>
<proteinExistence type="predicted"/>
<keyword evidence="3" id="KW-1185">Reference proteome</keyword>
<evidence type="ECO:0000256" key="1">
    <source>
        <dbReference type="SAM" id="MobiDB-lite"/>
    </source>
</evidence>
<dbReference type="KEGG" id="ttt:THITE_153839"/>
<name>G2QXL6_THETT</name>
<dbReference type="RefSeq" id="XP_003648670.1">
    <property type="nucleotide sequence ID" value="XM_003648622.1"/>
</dbReference>
<feature type="region of interest" description="Disordered" evidence="1">
    <location>
        <begin position="157"/>
        <end position="183"/>
    </location>
</feature>
<dbReference type="Proteomes" id="UP000008181">
    <property type="component" value="Chromosome 1"/>
</dbReference>
<reference evidence="2 3" key="1">
    <citation type="journal article" date="2011" name="Nat. Biotechnol.">
        <title>Comparative genomic analysis of the thermophilic biomass-degrading fungi Myceliophthora thermophila and Thielavia terrestris.</title>
        <authorList>
            <person name="Berka R.M."/>
            <person name="Grigoriev I.V."/>
            <person name="Otillar R."/>
            <person name="Salamov A."/>
            <person name="Grimwood J."/>
            <person name="Reid I."/>
            <person name="Ishmael N."/>
            <person name="John T."/>
            <person name="Darmond C."/>
            <person name="Moisan M.-C."/>
            <person name="Henrissat B."/>
            <person name="Coutinho P.M."/>
            <person name="Lombard V."/>
            <person name="Natvig D.O."/>
            <person name="Lindquist E."/>
            <person name="Schmutz J."/>
            <person name="Lucas S."/>
            <person name="Harris P."/>
            <person name="Powlowski J."/>
            <person name="Bellemare A."/>
            <person name="Taylor D."/>
            <person name="Butler G."/>
            <person name="de Vries R.P."/>
            <person name="Allijn I.E."/>
            <person name="van den Brink J."/>
            <person name="Ushinsky S."/>
            <person name="Storms R."/>
            <person name="Powell A.J."/>
            <person name="Paulsen I.T."/>
            <person name="Elbourne L.D.H."/>
            <person name="Baker S.E."/>
            <person name="Magnuson J."/>
            <person name="LaBoissiere S."/>
            <person name="Clutterbuck A.J."/>
            <person name="Martinez D."/>
            <person name="Wogulis M."/>
            <person name="de Leon A.L."/>
            <person name="Rey M.W."/>
            <person name="Tsang A."/>
        </authorList>
    </citation>
    <scope>NUCLEOTIDE SEQUENCE [LARGE SCALE GENOMIC DNA]</scope>
    <source>
        <strain evidence="3">ATCC 38088 / NRRL 8126</strain>
    </source>
</reference>
<dbReference type="EMBL" id="CP003009">
    <property type="protein sequence ID" value="AEO62334.1"/>
    <property type="molecule type" value="Genomic_DNA"/>
</dbReference>
<evidence type="ECO:0000313" key="2">
    <source>
        <dbReference type="EMBL" id="AEO62334.1"/>
    </source>
</evidence>
<organism evidence="2 3">
    <name type="scientific">Thermothielavioides terrestris (strain ATCC 38088 / NRRL 8126)</name>
    <name type="common">Thielavia terrestris</name>
    <dbReference type="NCBI Taxonomy" id="578455"/>
    <lineage>
        <taxon>Eukaryota</taxon>
        <taxon>Fungi</taxon>
        <taxon>Dikarya</taxon>
        <taxon>Ascomycota</taxon>
        <taxon>Pezizomycotina</taxon>
        <taxon>Sordariomycetes</taxon>
        <taxon>Sordariomycetidae</taxon>
        <taxon>Sordariales</taxon>
        <taxon>Chaetomiaceae</taxon>
        <taxon>Thermothielavioides</taxon>
        <taxon>Thermothielavioides terrestris</taxon>
    </lineage>
</organism>
<sequence>MIFRVSRVYLRANGKVGMFAALYSSRTQTQAMILQLLLKGPAKAVRFYNDKQQSSQSYVPDREARAEPGKAGRRLPKLAVATALVHCCGCCRCSSYGRRLCAGRVPQRALLTTVSAPAGGGGGTVITARDRPFLLSRLRRTWKTWLGSGRNALLLPPSAHRQGFRSGSGSGSDSGGGLGGRKR</sequence>
<evidence type="ECO:0000313" key="3">
    <source>
        <dbReference type="Proteomes" id="UP000008181"/>
    </source>
</evidence>
<accession>G2QXL6</accession>
<dbReference type="HOGENOM" id="CLU_1476128_0_0_1"/>
<gene>
    <name evidence="2" type="ORF">THITE_153839</name>
</gene>
<feature type="compositionally biased region" description="Gly residues" evidence="1">
    <location>
        <begin position="166"/>
        <end position="183"/>
    </location>
</feature>